<evidence type="ECO:0000256" key="4">
    <source>
        <dbReference type="SAM" id="MobiDB-lite"/>
    </source>
</evidence>
<feature type="compositionally biased region" description="Basic and acidic residues" evidence="4">
    <location>
        <begin position="1"/>
        <end position="11"/>
    </location>
</feature>
<feature type="domain" description="EF-hand" evidence="5">
    <location>
        <begin position="352"/>
        <end position="387"/>
    </location>
</feature>
<feature type="domain" description="EF-hand" evidence="5">
    <location>
        <begin position="120"/>
        <end position="145"/>
    </location>
</feature>
<keyword evidence="1" id="KW-0479">Metal-binding</keyword>
<protein>
    <submittedName>
        <fullName evidence="6">Calmodulin</fullName>
    </submittedName>
</protein>
<keyword evidence="7" id="KW-1185">Reference proteome</keyword>
<feature type="domain" description="EF-hand" evidence="5">
    <location>
        <begin position="480"/>
        <end position="515"/>
    </location>
</feature>
<reference evidence="7" key="1">
    <citation type="journal article" date="2015" name="PLoS Genet.">
        <title>Genome Sequence and Transcriptome Analyses of Chrysochromulina tobin: Metabolic Tools for Enhanced Algal Fitness in the Prominent Order Prymnesiales (Haptophyceae).</title>
        <authorList>
            <person name="Hovde B.T."/>
            <person name="Deodato C.R."/>
            <person name="Hunsperger H.M."/>
            <person name="Ryken S.A."/>
            <person name="Yost W."/>
            <person name="Jha R.K."/>
            <person name="Patterson J."/>
            <person name="Monnat R.J. Jr."/>
            <person name="Barlow S.B."/>
            <person name="Starkenburg S.R."/>
            <person name="Cattolico R.A."/>
        </authorList>
    </citation>
    <scope>NUCLEOTIDE SEQUENCE</scope>
    <source>
        <strain evidence="7">CCMP291</strain>
    </source>
</reference>
<evidence type="ECO:0000256" key="3">
    <source>
        <dbReference type="ARBA" id="ARBA00022837"/>
    </source>
</evidence>
<dbReference type="OrthoDB" id="293868at2759"/>
<feature type="domain" description="EF-hand" evidence="5">
    <location>
        <begin position="965"/>
        <end position="1000"/>
    </location>
</feature>
<dbReference type="PANTHER" id="PTHR34524">
    <property type="entry name" value="CALCYPHOSIN"/>
    <property type="match status" value="1"/>
</dbReference>
<feature type="domain" description="EF-hand" evidence="5">
    <location>
        <begin position="734"/>
        <end position="759"/>
    </location>
</feature>
<dbReference type="InterPro" id="IPR011992">
    <property type="entry name" value="EF-hand-dom_pair"/>
</dbReference>
<dbReference type="PROSITE" id="PS50222">
    <property type="entry name" value="EF_HAND_2"/>
    <property type="match status" value="18"/>
</dbReference>
<dbReference type="Pfam" id="PF13202">
    <property type="entry name" value="EF-hand_5"/>
    <property type="match status" value="1"/>
</dbReference>
<feature type="domain" description="EF-hand" evidence="5">
    <location>
        <begin position="834"/>
        <end position="869"/>
    </location>
</feature>
<dbReference type="CDD" id="cd00051">
    <property type="entry name" value="EFh"/>
    <property type="match status" value="2"/>
</dbReference>
<feature type="domain" description="EF-hand" evidence="5">
    <location>
        <begin position="316"/>
        <end position="351"/>
    </location>
</feature>
<evidence type="ECO:0000313" key="6">
    <source>
        <dbReference type="EMBL" id="KOO27094.1"/>
    </source>
</evidence>
<evidence type="ECO:0000259" key="5">
    <source>
        <dbReference type="PROSITE" id="PS50222"/>
    </source>
</evidence>
<feature type="domain" description="EF-hand" evidence="5">
    <location>
        <begin position="761"/>
        <end position="796"/>
    </location>
</feature>
<gene>
    <name evidence="6" type="ORF">Ctob_006153</name>
</gene>
<dbReference type="EMBL" id="JWZX01002766">
    <property type="protein sequence ID" value="KOO27094.1"/>
    <property type="molecule type" value="Genomic_DNA"/>
</dbReference>
<feature type="domain" description="EF-hand" evidence="5">
    <location>
        <begin position="929"/>
        <end position="964"/>
    </location>
</feature>
<accession>A0A0M0JKJ8</accession>
<organism evidence="6 7">
    <name type="scientific">Chrysochromulina tobinii</name>
    <dbReference type="NCBI Taxonomy" id="1460289"/>
    <lineage>
        <taxon>Eukaryota</taxon>
        <taxon>Haptista</taxon>
        <taxon>Haptophyta</taxon>
        <taxon>Prymnesiophyceae</taxon>
        <taxon>Prymnesiales</taxon>
        <taxon>Chrysochromulinaceae</taxon>
        <taxon>Chrysochromulina</taxon>
    </lineage>
</organism>
<feature type="domain" description="EF-hand" evidence="5">
    <location>
        <begin position="797"/>
        <end position="832"/>
    </location>
</feature>
<feature type="domain" description="EF-hand" evidence="5">
    <location>
        <begin position="183"/>
        <end position="218"/>
    </location>
</feature>
<feature type="region of interest" description="Disordered" evidence="4">
    <location>
        <begin position="1"/>
        <end position="69"/>
    </location>
</feature>
<dbReference type="Proteomes" id="UP000037460">
    <property type="component" value="Unassembled WGS sequence"/>
</dbReference>
<feature type="domain" description="EF-hand" evidence="5">
    <location>
        <begin position="444"/>
        <end position="479"/>
    </location>
</feature>
<dbReference type="GO" id="GO:0005509">
    <property type="term" value="F:calcium ion binding"/>
    <property type="evidence" value="ECO:0007669"/>
    <property type="project" value="InterPro"/>
</dbReference>
<keyword evidence="3" id="KW-0106">Calcium</keyword>
<evidence type="ECO:0000256" key="2">
    <source>
        <dbReference type="ARBA" id="ARBA00022737"/>
    </source>
</evidence>
<name>A0A0M0JKJ8_9EUKA</name>
<dbReference type="SUPFAM" id="SSF47473">
    <property type="entry name" value="EF-hand"/>
    <property type="match status" value="6"/>
</dbReference>
<feature type="domain" description="EF-hand" evidence="5">
    <location>
        <begin position="516"/>
        <end position="551"/>
    </location>
</feature>
<dbReference type="Pfam" id="PF13499">
    <property type="entry name" value="EF-hand_7"/>
    <property type="match status" value="8"/>
</dbReference>
<feature type="domain" description="EF-hand" evidence="5">
    <location>
        <begin position="417"/>
        <end position="442"/>
    </location>
</feature>
<proteinExistence type="predicted"/>
<feature type="domain" description="EF-hand" evidence="5">
    <location>
        <begin position="219"/>
        <end position="254"/>
    </location>
</feature>
<dbReference type="InterPro" id="IPR002048">
    <property type="entry name" value="EF_hand_dom"/>
</dbReference>
<dbReference type="PROSITE" id="PS00018">
    <property type="entry name" value="EF_HAND_1"/>
    <property type="match status" value="17"/>
</dbReference>
<feature type="compositionally biased region" description="Low complexity" evidence="4">
    <location>
        <begin position="13"/>
        <end position="43"/>
    </location>
</feature>
<dbReference type="SMART" id="SM00054">
    <property type="entry name" value="EFh"/>
    <property type="match status" value="18"/>
</dbReference>
<feature type="region of interest" description="Disordered" evidence="4">
    <location>
        <begin position="1009"/>
        <end position="1033"/>
    </location>
</feature>
<comment type="caution">
    <text evidence="6">The sequence shown here is derived from an EMBL/GenBank/DDBJ whole genome shotgun (WGS) entry which is preliminary data.</text>
</comment>
<dbReference type="Gene3D" id="1.10.238.10">
    <property type="entry name" value="EF-hand"/>
    <property type="match status" value="9"/>
</dbReference>
<keyword evidence="2" id="KW-0677">Repeat</keyword>
<feature type="compositionally biased region" description="Basic and acidic residues" evidence="4">
    <location>
        <begin position="1009"/>
        <end position="1018"/>
    </location>
</feature>
<feature type="domain" description="EF-hand" evidence="5">
    <location>
        <begin position="649"/>
        <end position="684"/>
    </location>
</feature>
<evidence type="ECO:0000256" key="1">
    <source>
        <dbReference type="ARBA" id="ARBA00022723"/>
    </source>
</evidence>
<feature type="region of interest" description="Disordered" evidence="4">
    <location>
        <begin position="680"/>
        <end position="716"/>
    </location>
</feature>
<feature type="domain" description="EF-hand" evidence="5">
    <location>
        <begin position="613"/>
        <end position="648"/>
    </location>
</feature>
<dbReference type="InterPro" id="IPR018247">
    <property type="entry name" value="EF_Hand_1_Ca_BS"/>
</dbReference>
<feature type="domain" description="EF-hand" evidence="5">
    <location>
        <begin position="147"/>
        <end position="182"/>
    </location>
</feature>
<sequence>MRQNAAERDAADADNAARAGAPTDAAAAGTPETEAAEGDVAGAGEEDFETGMRQNAAERDAADADNAARAGAPAAAAAAGAPTDAAAAGAPETEAAEGDVAGAGEEDFETGMRQNAAERDAADADNDGMLDFEEFKVFVRAREEGEFTNEELKIRFDKLDEDGSGKVDMSEYLQFSLRDSLSRSSQRVCDLFRAWDEDKSGTIDKREFTRAIRALGFVVSDEDAGKVFDALDEDKSGSLEYKELNTMLRKGEGAEAVKARLKRGTMVDRSRGAKLTAKVTNRNYLGARVAVLPPMVKLDADSDENIVEQIKRILEENHVKLIDLFREWDADGNGAIDEKEFRQAVAALGYDAPRSYVDEVFQVINTSGSGMIEYNELKEALSTHSKKKGKLAAECDVAGAGEEDFETGMRQAVIDRDVADADNDGMLDFEEFKVFIRDREEGEFTDEELKIRFDKLDQDGSGKVDMAEYIMFALRESLARSADRVCDLFRKWDEDKSGSIDKKEFARALRALGFDVDNAVAYAVFDTLDDDGSGKLEYKELNMMLRKGAGAEAVKRRLKRGSMADHGRGSFLSAKNINKNYQGARVSALPPMVKLDASSELKLVEQLSRIMQEHSIKLIDLFRDWDTDGNGAIDKKEFRQAVAALGYDAPNKAIDAVFATLDVDGGGMIEYHELKASLSTHSKKQGQVRRRKNDELKVRPASALSTSSVDSTDKVGTGEEEFVTGMRQNAMDREAADLDGDNMLDFDEFCQFVRDREEGEFTMKELKKRFEALDTDGSGKINLAEYVAWSLRDALSRSSDRVCDLFRKWDEDKSGSIDKKEFVRAIKCLGFDDITVKEAGTVFDELDEDGSGFLEYKELNRVLRKGGAGAEAAKRNLKRVADRRSSTALTARNMNKNFEAAKVAALPPMVKLDPHKGPIKDQLVNILAEHSVKLVDLFREWDIDGDGVVDKKEFRQAVAGLGYDVPKKDMDDLFDDLDEDRGGAIEFYEFKKALHTLLQKAIVKKREEKRERLAKAGSERTANAPSYGPTRVE</sequence>
<feature type="compositionally biased region" description="Basic residues" evidence="4">
    <location>
        <begin position="681"/>
        <end position="691"/>
    </location>
</feature>
<dbReference type="Pfam" id="PF13833">
    <property type="entry name" value="EF-hand_8"/>
    <property type="match status" value="1"/>
</dbReference>
<dbReference type="AlphaFoldDB" id="A0A0M0JKJ8"/>
<evidence type="ECO:0000313" key="7">
    <source>
        <dbReference type="Proteomes" id="UP000037460"/>
    </source>
</evidence>
<dbReference type="InterPro" id="IPR051581">
    <property type="entry name" value="Ca-bind"/>
</dbReference>